<keyword evidence="1" id="KW-0472">Membrane</keyword>
<gene>
    <name evidence="3" type="ORF">BSZ40_06020</name>
</gene>
<feature type="transmembrane region" description="Helical" evidence="1">
    <location>
        <begin position="310"/>
        <end position="331"/>
    </location>
</feature>
<evidence type="ECO:0000256" key="1">
    <source>
        <dbReference type="SAM" id="Phobius"/>
    </source>
</evidence>
<dbReference type="InterPro" id="IPR014729">
    <property type="entry name" value="Rossmann-like_a/b/a_fold"/>
</dbReference>
<evidence type="ECO:0000313" key="3">
    <source>
        <dbReference type="EMBL" id="OKL51794.1"/>
    </source>
</evidence>
<dbReference type="GO" id="GO:0043164">
    <property type="term" value="P:Gram-negative-bacterium-type cell wall biogenesis"/>
    <property type="evidence" value="ECO:0007669"/>
    <property type="project" value="TreeGrafter"/>
</dbReference>
<keyword evidence="4" id="KW-1185">Reference proteome</keyword>
<reference evidence="4" key="1">
    <citation type="submission" date="2016-12" db="EMBL/GenBank/DDBJ databases">
        <authorList>
            <person name="Meng X."/>
        </authorList>
    </citation>
    <scope>NUCLEOTIDE SEQUENCE [LARGE SCALE GENOMIC DNA]</scope>
    <source>
        <strain evidence="4">DSM 20732</strain>
    </source>
</reference>
<evidence type="ECO:0000259" key="2">
    <source>
        <dbReference type="Pfam" id="PF02698"/>
    </source>
</evidence>
<organism evidence="3 4">
    <name type="scientific">Buchananella hordeovulneris</name>
    <dbReference type="NCBI Taxonomy" id="52770"/>
    <lineage>
        <taxon>Bacteria</taxon>
        <taxon>Bacillati</taxon>
        <taxon>Actinomycetota</taxon>
        <taxon>Actinomycetes</taxon>
        <taxon>Actinomycetales</taxon>
        <taxon>Actinomycetaceae</taxon>
        <taxon>Buchananella</taxon>
    </lineage>
</organism>
<dbReference type="InterPro" id="IPR003848">
    <property type="entry name" value="DUF218"/>
</dbReference>
<feature type="transmembrane region" description="Helical" evidence="1">
    <location>
        <begin position="23"/>
        <end position="45"/>
    </location>
</feature>
<dbReference type="EMBL" id="MQVS01000005">
    <property type="protein sequence ID" value="OKL51794.1"/>
    <property type="molecule type" value="Genomic_DNA"/>
</dbReference>
<dbReference type="Pfam" id="PF02698">
    <property type="entry name" value="DUF218"/>
    <property type="match status" value="1"/>
</dbReference>
<accession>A0A1Q5PW07</accession>
<feature type="transmembrane region" description="Helical" evidence="1">
    <location>
        <begin position="112"/>
        <end position="136"/>
    </location>
</feature>
<dbReference type="PANTHER" id="PTHR30336">
    <property type="entry name" value="INNER MEMBRANE PROTEIN, PROBABLE PERMEASE"/>
    <property type="match status" value="1"/>
</dbReference>
<feature type="transmembrane region" description="Helical" evidence="1">
    <location>
        <begin position="51"/>
        <end position="74"/>
    </location>
</feature>
<dbReference type="STRING" id="52770.BSZ40_06020"/>
<dbReference type="Gene3D" id="3.40.50.620">
    <property type="entry name" value="HUPs"/>
    <property type="match status" value="1"/>
</dbReference>
<dbReference type="Proteomes" id="UP000185612">
    <property type="component" value="Unassembled WGS sequence"/>
</dbReference>
<evidence type="ECO:0000313" key="4">
    <source>
        <dbReference type="Proteomes" id="UP000185612"/>
    </source>
</evidence>
<protein>
    <recommendedName>
        <fullName evidence="2">DUF218 domain-containing protein</fullName>
    </recommendedName>
</protein>
<dbReference type="InterPro" id="IPR051599">
    <property type="entry name" value="Cell_Envelope_Assoc"/>
</dbReference>
<dbReference type="GO" id="GO:0000270">
    <property type="term" value="P:peptidoglycan metabolic process"/>
    <property type="evidence" value="ECO:0007669"/>
    <property type="project" value="TreeGrafter"/>
</dbReference>
<dbReference type="InParanoid" id="A0A1Q5PW07"/>
<dbReference type="PANTHER" id="PTHR30336:SF4">
    <property type="entry name" value="ENVELOPE BIOGENESIS FACTOR ELYC"/>
    <property type="match status" value="1"/>
</dbReference>
<name>A0A1Q5PW07_9ACTO</name>
<keyword evidence="1" id="KW-1133">Transmembrane helix</keyword>
<keyword evidence="1" id="KW-0812">Transmembrane</keyword>
<feature type="transmembrane region" description="Helical" evidence="1">
    <location>
        <begin position="86"/>
        <end position="106"/>
    </location>
</feature>
<dbReference type="CDD" id="cd06259">
    <property type="entry name" value="YdcF-like"/>
    <property type="match status" value="1"/>
</dbReference>
<proteinExistence type="predicted"/>
<dbReference type="GO" id="GO:0005886">
    <property type="term" value="C:plasma membrane"/>
    <property type="evidence" value="ECO:0007669"/>
    <property type="project" value="TreeGrafter"/>
</dbReference>
<comment type="caution">
    <text evidence="3">The sequence shown here is derived from an EMBL/GenBank/DDBJ whole genome shotgun (WGS) entry which is preliminary data.</text>
</comment>
<dbReference type="AlphaFoldDB" id="A0A1Q5PW07"/>
<sequence>MALGAGGLWCSVRRDHRRLRNGFFALLLFFALVDLVGWVAEWYGWREVMQLLLGTTFILSALMVPLLLVANGLTMARREGLHPGNLLPLFLGVGVLATPVVSVLILSFAPGIAVVLLISALLVAMYLSTLLLILFLQSFIQRWRGGYRATPQPDAIVALGSGLINGQLPPLLRSRVDRALAILRQQQHQGRQPLLVLSGGQGPDEPRAEAAAMAEYALQRGVDPARLLVEDKSRTTRENLRFTRELLAAHPAAPQRVLVVTSSYHAARTALLASDLGLTWTVAPARTAFYFVPNAWLREYVAVVTYRPRVNLFAGVSVGLLTLGMLLLYWAGQ</sequence>
<feature type="domain" description="DUF218" evidence="2">
    <location>
        <begin position="154"/>
        <end position="301"/>
    </location>
</feature>